<name>A0ABW1AAY7_9ACTN</name>
<gene>
    <name evidence="9" type="ORF">ACFPZN_36965</name>
</gene>
<keyword evidence="1 5" id="KW-0597">Phosphoprotein</keyword>
<evidence type="ECO:0000256" key="3">
    <source>
        <dbReference type="ARBA" id="ARBA00023125"/>
    </source>
</evidence>
<dbReference type="PANTHER" id="PTHR43214:SF24">
    <property type="entry name" value="TRANSCRIPTIONAL REGULATORY PROTEIN NARL-RELATED"/>
    <property type="match status" value="1"/>
</dbReference>
<dbReference type="Pfam" id="PF00072">
    <property type="entry name" value="Response_reg"/>
    <property type="match status" value="1"/>
</dbReference>
<keyword evidence="4" id="KW-0804">Transcription</keyword>
<dbReference type="InterPro" id="IPR000792">
    <property type="entry name" value="Tscrpt_reg_LuxR_C"/>
</dbReference>
<dbReference type="PROSITE" id="PS50110">
    <property type="entry name" value="RESPONSE_REGULATORY"/>
    <property type="match status" value="1"/>
</dbReference>
<sequence length="242" mass="26035">MLIADGEPAVRRTLRRFLMVPEDIEVVGEAADGGQAVEAAARLGPDVVLMDLRMPRMGGMTAIRRILAAPDTPHTVIALSTDTNDEHLFDALQAGVSGFLLKDGDPAVLIEAIRRTHRGHGLLDPLVTRRVIERLAVLSPLPPSPELRSLTARERDVLTLLAQGHSNRAIAGLLKIGEGTVKIHVNRVLAKLNLDSRVQAAIYAIEHGVILPRRGPGAGRDGDGRPGRAVTRTESFPRAAGW</sequence>
<dbReference type="InterPro" id="IPR039420">
    <property type="entry name" value="WalR-like"/>
</dbReference>
<evidence type="ECO:0000313" key="9">
    <source>
        <dbReference type="EMBL" id="MFC5751239.1"/>
    </source>
</evidence>
<comment type="caution">
    <text evidence="9">The sequence shown here is derived from an EMBL/GenBank/DDBJ whole genome shotgun (WGS) entry which is preliminary data.</text>
</comment>
<dbReference type="PROSITE" id="PS50043">
    <property type="entry name" value="HTH_LUXR_2"/>
    <property type="match status" value="1"/>
</dbReference>
<keyword evidence="10" id="KW-1185">Reference proteome</keyword>
<dbReference type="RefSeq" id="WP_378287138.1">
    <property type="nucleotide sequence ID" value="NZ_JBHSON010000066.1"/>
</dbReference>
<evidence type="ECO:0000259" key="8">
    <source>
        <dbReference type="PROSITE" id="PS50110"/>
    </source>
</evidence>
<dbReference type="PANTHER" id="PTHR43214">
    <property type="entry name" value="TWO-COMPONENT RESPONSE REGULATOR"/>
    <property type="match status" value="1"/>
</dbReference>
<dbReference type="InterPro" id="IPR016032">
    <property type="entry name" value="Sig_transdc_resp-reg_C-effctor"/>
</dbReference>
<dbReference type="Pfam" id="PF00196">
    <property type="entry name" value="GerE"/>
    <property type="match status" value="1"/>
</dbReference>
<dbReference type="EMBL" id="JBHSON010000066">
    <property type="protein sequence ID" value="MFC5751239.1"/>
    <property type="molecule type" value="Genomic_DNA"/>
</dbReference>
<dbReference type="PRINTS" id="PR00038">
    <property type="entry name" value="HTHLUXR"/>
</dbReference>
<feature type="region of interest" description="Disordered" evidence="6">
    <location>
        <begin position="214"/>
        <end position="242"/>
    </location>
</feature>
<evidence type="ECO:0000313" key="10">
    <source>
        <dbReference type="Proteomes" id="UP001596074"/>
    </source>
</evidence>
<dbReference type="InterPro" id="IPR058245">
    <property type="entry name" value="NreC/VraR/RcsB-like_REC"/>
</dbReference>
<evidence type="ECO:0000256" key="4">
    <source>
        <dbReference type="ARBA" id="ARBA00023163"/>
    </source>
</evidence>
<dbReference type="SMART" id="SM00448">
    <property type="entry name" value="REC"/>
    <property type="match status" value="1"/>
</dbReference>
<feature type="domain" description="Response regulatory" evidence="8">
    <location>
        <begin position="1"/>
        <end position="117"/>
    </location>
</feature>
<proteinExistence type="predicted"/>
<evidence type="ECO:0000256" key="2">
    <source>
        <dbReference type="ARBA" id="ARBA00023015"/>
    </source>
</evidence>
<keyword evidence="3" id="KW-0238">DNA-binding</keyword>
<evidence type="ECO:0000256" key="5">
    <source>
        <dbReference type="PROSITE-ProRule" id="PRU00169"/>
    </source>
</evidence>
<dbReference type="CDD" id="cd17535">
    <property type="entry name" value="REC_NarL-like"/>
    <property type="match status" value="1"/>
</dbReference>
<dbReference type="InterPro" id="IPR001789">
    <property type="entry name" value="Sig_transdc_resp-reg_receiver"/>
</dbReference>
<accession>A0ABW1AAY7</accession>
<evidence type="ECO:0000259" key="7">
    <source>
        <dbReference type="PROSITE" id="PS50043"/>
    </source>
</evidence>
<dbReference type="SUPFAM" id="SSF46894">
    <property type="entry name" value="C-terminal effector domain of the bipartite response regulators"/>
    <property type="match status" value="1"/>
</dbReference>
<dbReference type="PROSITE" id="PS00622">
    <property type="entry name" value="HTH_LUXR_1"/>
    <property type="match status" value="1"/>
</dbReference>
<dbReference type="CDD" id="cd06170">
    <property type="entry name" value="LuxR_C_like"/>
    <property type="match status" value="1"/>
</dbReference>
<dbReference type="SUPFAM" id="SSF52172">
    <property type="entry name" value="CheY-like"/>
    <property type="match status" value="1"/>
</dbReference>
<feature type="modified residue" description="4-aspartylphosphate" evidence="5">
    <location>
        <position position="51"/>
    </location>
</feature>
<dbReference type="InterPro" id="IPR011006">
    <property type="entry name" value="CheY-like_superfamily"/>
</dbReference>
<feature type="domain" description="HTH luxR-type" evidence="7">
    <location>
        <begin position="143"/>
        <end position="208"/>
    </location>
</feature>
<evidence type="ECO:0000256" key="6">
    <source>
        <dbReference type="SAM" id="MobiDB-lite"/>
    </source>
</evidence>
<keyword evidence="2" id="KW-0805">Transcription regulation</keyword>
<protein>
    <submittedName>
        <fullName evidence="9">Response regulator</fullName>
    </submittedName>
</protein>
<organism evidence="9 10">
    <name type="scientific">Actinomadura rugatobispora</name>
    <dbReference type="NCBI Taxonomy" id="1994"/>
    <lineage>
        <taxon>Bacteria</taxon>
        <taxon>Bacillati</taxon>
        <taxon>Actinomycetota</taxon>
        <taxon>Actinomycetes</taxon>
        <taxon>Streptosporangiales</taxon>
        <taxon>Thermomonosporaceae</taxon>
        <taxon>Actinomadura</taxon>
    </lineage>
</organism>
<dbReference type="SMART" id="SM00421">
    <property type="entry name" value="HTH_LUXR"/>
    <property type="match status" value="1"/>
</dbReference>
<dbReference type="Gene3D" id="3.40.50.2300">
    <property type="match status" value="1"/>
</dbReference>
<evidence type="ECO:0000256" key="1">
    <source>
        <dbReference type="ARBA" id="ARBA00022553"/>
    </source>
</evidence>
<reference evidence="10" key="1">
    <citation type="journal article" date="2019" name="Int. J. Syst. Evol. Microbiol.">
        <title>The Global Catalogue of Microorganisms (GCM) 10K type strain sequencing project: providing services to taxonomists for standard genome sequencing and annotation.</title>
        <authorList>
            <consortium name="The Broad Institute Genomics Platform"/>
            <consortium name="The Broad Institute Genome Sequencing Center for Infectious Disease"/>
            <person name="Wu L."/>
            <person name="Ma J."/>
        </authorList>
    </citation>
    <scope>NUCLEOTIDE SEQUENCE [LARGE SCALE GENOMIC DNA]</scope>
    <source>
        <strain evidence="10">KCTC 42087</strain>
    </source>
</reference>
<dbReference type="Proteomes" id="UP001596074">
    <property type="component" value="Unassembled WGS sequence"/>
</dbReference>